<dbReference type="EMBL" id="VIWO01000007">
    <property type="protein sequence ID" value="TWF37409.1"/>
    <property type="molecule type" value="Genomic_DNA"/>
</dbReference>
<reference evidence="2 3" key="1">
    <citation type="submission" date="2019-06" db="EMBL/GenBank/DDBJ databases">
        <title>Sorghum-associated microbial communities from plants grown in Nebraska, USA.</title>
        <authorList>
            <person name="Schachtman D."/>
        </authorList>
    </citation>
    <scope>NUCLEOTIDE SEQUENCE [LARGE SCALE GENOMIC DNA]</scope>
    <source>
        <strain evidence="2 3">1209</strain>
    </source>
</reference>
<evidence type="ECO:0000313" key="2">
    <source>
        <dbReference type="EMBL" id="TWF37409.1"/>
    </source>
</evidence>
<feature type="signal peptide" evidence="1">
    <location>
        <begin position="1"/>
        <end position="44"/>
    </location>
</feature>
<organism evidence="2 3">
    <name type="scientific">Chitinophaga polysaccharea</name>
    <dbReference type="NCBI Taxonomy" id="1293035"/>
    <lineage>
        <taxon>Bacteria</taxon>
        <taxon>Pseudomonadati</taxon>
        <taxon>Bacteroidota</taxon>
        <taxon>Chitinophagia</taxon>
        <taxon>Chitinophagales</taxon>
        <taxon>Chitinophagaceae</taxon>
        <taxon>Chitinophaga</taxon>
    </lineage>
</organism>
<keyword evidence="1" id="KW-0732">Signal</keyword>
<feature type="chain" id="PRO_5021848928" description="WxL domain-containing protein" evidence="1">
    <location>
        <begin position="45"/>
        <end position="153"/>
    </location>
</feature>
<evidence type="ECO:0000313" key="3">
    <source>
        <dbReference type="Proteomes" id="UP000320811"/>
    </source>
</evidence>
<proteinExistence type="predicted"/>
<gene>
    <name evidence="2" type="ORF">FHW36_107345</name>
</gene>
<comment type="caution">
    <text evidence="2">The sequence shown here is derived from an EMBL/GenBank/DDBJ whole genome shotgun (WGS) entry which is preliminary data.</text>
</comment>
<dbReference type="Proteomes" id="UP000320811">
    <property type="component" value="Unassembled WGS sequence"/>
</dbReference>
<sequence length="153" mass="17049">MLSDIFRSLYICYTMKTKKYISRTFSLSCLLAGALAFFSLSVLANSNFLPSDNNKDKTKKAADNQHFVLNTAMPKTNLGLDAAYRYSGTFSSDFKFTTPSNSNYNSLINLKAVTTYTRGNVTYVVPSNVQVQSQPPGNMNFQKLQIILPLKKG</sequence>
<dbReference type="AlphaFoldDB" id="A0A561PH28"/>
<accession>A0A561PH28</accession>
<name>A0A561PH28_9BACT</name>
<evidence type="ECO:0008006" key="4">
    <source>
        <dbReference type="Google" id="ProtNLM"/>
    </source>
</evidence>
<evidence type="ECO:0000256" key="1">
    <source>
        <dbReference type="SAM" id="SignalP"/>
    </source>
</evidence>
<protein>
    <recommendedName>
        <fullName evidence="4">WxL domain-containing protein</fullName>
    </recommendedName>
</protein>
<keyword evidence="3" id="KW-1185">Reference proteome</keyword>